<evidence type="ECO:0000313" key="2">
    <source>
        <dbReference type="EMBL" id="KIX03765.1"/>
    </source>
</evidence>
<dbReference type="PANTHER" id="PTHR24148:SF64">
    <property type="entry name" value="HETEROKARYON INCOMPATIBILITY DOMAIN-CONTAINING PROTEIN"/>
    <property type="match status" value="1"/>
</dbReference>
<protein>
    <recommendedName>
        <fullName evidence="1">Heterokaryon incompatibility domain-containing protein</fullName>
    </recommendedName>
</protein>
<dbReference type="GeneID" id="25295389"/>
<dbReference type="Pfam" id="PF06985">
    <property type="entry name" value="HET"/>
    <property type="match status" value="1"/>
</dbReference>
<evidence type="ECO:0000313" key="3">
    <source>
        <dbReference type="Proteomes" id="UP000053617"/>
    </source>
</evidence>
<dbReference type="InterPro" id="IPR052895">
    <property type="entry name" value="HetReg/Transcr_Mod"/>
</dbReference>
<dbReference type="AlphaFoldDB" id="A0A0D2J434"/>
<organism evidence="2 3">
    <name type="scientific">Rhinocladiella mackenziei CBS 650.93</name>
    <dbReference type="NCBI Taxonomy" id="1442369"/>
    <lineage>
        <taxon>Eukaryota</taxon>
        <taxon>Fungi</taxon>
        <taxon>Dikarya</taxon>
        <taxon>Ascomycota</taxon>
        <taxon>Pezizomycotina</taxon>
        <taxon>Eurotiomycetes</taxon>
        <taxon>Chaetothyriomycetidae</taxon>
        <taxon>Chaetothyriales</taxon>
        <taxon>Herpotrichiellaceae</taxon>
        <taxon>Rhinocladiella</taxon>
    </lineage>
</organism>
<name>A0A0D2J434_9EURO</name>
<reference evidence="2 3" key="1">
    <citation type="submission" date="2015-01" db="EMBL/GenBank/DDBJ databases">
        <title>The Genome Sequence of Rhinocladiella mackenzie CBS 650.93.</title>
        <authorList>
            <consortium name="The Broad Institute Genomics Platform"/>
            <person name="Cuomo C."/>
            <person name="de Hoog S."/>
            <person name="Gorbushina A."/>
            <person name="Stielow B."/>
            <person name="Teixiera M."/>
            <person name="Abouelleil A."/>
            <person name="Chapman S.B."/>
            <person name="Priest M."/>
            <person name="Young S.K."/>
            <person name="Wortman J."/>
            <person name="Nusbaum C."/>
            <person name="Birren B."/>
        </authorList>
    </citation>
    <scope>NUCLEOTIDE SEQUENCE [LARGE SCALE GENOMIC DNA]</scope>
    <source>
        <strain evidence="2 3">CBS 650.93</strain>
    </source>
</reference>
<feature type="domain" description="Heterokaryon incompatibility" evidence="1">
    <location>
        <begin position="92"/>
        <end position="210"/>
    </location>
</feature>
<proteinExistence type="predicted"/>
<dbReference type="OrthoDB" id="4850726at2759"/>
<gene>
    <name evidence="2" type="ORF">Z518_07318</name>
</gene>
<sequence length="575" mass="66447">MARTASTCCFDELVRERHTVAHESRRTWGRFATDSGDALKINDVLWEAPKVDLSYFTPMQFQRIISSLTDPNFPSKESNESWQKDQAGDFKTATKERVEHIWLDVACINQGPSIENACERLEEINKQGVIFGRAETVYVWLSHHRSDNLINILLQVSRLARCLEQGLHSSPERGPMGNGLVTSTWLDAATTRFERLLSDPWFDSLWTLQEAFLRQDALLLFFEARPVPLDPDTRTMLENLIRYRAEQVWRDDYDIHETSAHGQYWTVSTLATVLSLVHGLLLSLLSDDFSLPLAICMQKPQIYFPSSNGRASAISARRLQFDLVYGCMQIFNVHLGRPERLFTNSESLEELNDELVIWLTNRHGSSSQMFIHTQPALLGKSWRFSLQSEVTDDFMPSMFRSNEMYMQFWDAKPHRWGLRFSAIAYGFEALAERWRSPTQTNPNTSDVERELFLHRPAVGPLKSIAVDENAHFDGLPSRLNGVRLRSSERTTLVNWLVDHFATACDLRVFFFMDRLWSRADGPVFYCMGIIALKKHDDEYGEYWQRLGICLWETNLVPLRNECGKGRWEHIDGLYV</sequence>
<dbReference type="PANTHER" id="PTHR24148">
    <property type="entry name" value="ANKYRIN REPEAT DOMAIN-CONTAINING PROTEIN 39 HOMOLOG-RELATED"/>
    <property type="match status" value="1"/>
</dbReference>
<evidence type="ECO:0000259" key="1">
    <source>
        <dbReference type="Pfam" id="PF06985"/>
    </source>
</evidence>
<dbReference type="HOGENOM" id="CLU_025795_0_0_1"/>
<dbReference type="InterPro" id="IPR010730">
    <property type="entry name" value="HET"/>
</dbReference>
<dbReference type="VEuPathDB" id="FungiDB:Z518_07318"/>
<dbReference type="EMBL" id="KN847479">
    <property type="protein sequence ID" value="KIX03765.1"/>
    <property type="molecule type" value="Genomic_DNA"/>
</dbReference>
<dbReference type="Proteomes" id="UP000053617">
    <property type="component" value="Unassembled WGS sequence"/>
</dbReference>
<dbReference type="RefSeq" id="XP_013270901.1">
    <property type="nucleotide sequence ID" value="XM_013415447.1"/>
</dbReference>
<keyword evidence="3" id="KW-1185">Reference proteome</keyword>
<accession>A0A0D2J434</accession>
<dbReference type="STRING" id="1442369.A0A0D2J434"/>